<keyword evidence="4" id="KW-1185">Reference proteome</keyword>
<dbReference type="InterPro" id="IPR013094">
    <property type="entry name" value="AB_hydrolase_3"/>
</dbReference>
<accession>A0A0A1TGZ7</accession>
<dbReference type="GO" id="GO:0016787">
    <property type="term" value="F:hydrolase activity"/>
    <property type="evidence" value="ECO:0007669"/>
    <property type="project" value="UniProtKB-KW"/>
</dbReference>
<dbReference type="PANTHER" id="PTHR48081:SF3">
    <property type="entry name" value="ALPHA_BETA HYDROLASE FOLD-3 DOMAIN-CONTAINING PROTEIN"/>
    <property type="match status" value="1"/>
</dbReference>
<proteinExistence type="predicted"/>
<dbReference type="Proteomes" id="UP000039046">
    <property type="component" value="Unassembled WGS sequence"/>
</dbReference>
<name>A0A0A1TGZ7_9HYPO</name>
<reference evidence="3 4" key="1">
    <citation type="journal article" date="2015" name="Genome Announc.">
        <title>Draft Genome Sequence and Gene Annotation of the Entomopathogenic Fungus Verticillium hemipterigenum.</title>
        <authorList>
            <person name="Horn F."/>
            <person name="Habel A."/>
            <person name="Scharf D.H."/>
            <person name="Dworschak J."/>
            <person name="Brakhage A.A."/>
            <person name="Guthke R."/>
            <person name="Hertweck C."/>
            <person name="Linde J."/>
        </authorList>
    </citation>
    <scope>NUCLEOTIDE SEQUENCE [LARGE SCALE GENOMIC DNA]</scope>
</reference>
<evidence type="ECO:0000259" key="2">
    <source>
        <dbReference type="Pfam" id="PF07859"/>
    </source>
</evidence>
<dbReference type="HOGENOM" id="CLU_066071_0_0_1"/>
<feature type="domain" description="Alpha/beta hydrolase fold-3" evidence="2">
    <location>
        <begin position="34"/>
        <end position="139"/>
    </location>
</feature>
<dbReference type="OrthoDB" id="19653at2759"/>
<dbReference type="Gene3D" id="3.40.50.1820">
    <property type="entry name" value="alpha/beta hydrolase"/>
    <property type="match status" value="1"/>
</dbReference>
<keyword evidence="1" id="KW-0378">Hydrolase</keyword>
<dbReference type="AlphaFoldDB" id="A0A0A1TGZ7"/>
<sequence>MSFKTTEVYAHHKIPLECTIYAGPDIADDAPVALFFHAGALSGWVKERMPPWLVQACIGRKWPLITADYRLMPQATASDLLQDAMAAYEYAQRWNTTGEARRRVIVFGASAGFFLATTLARHLEQPPIALFSISGITTFQHPFYSSSISITDDHKTDADFEEFDAEPVQTCRITTETTGIFHIEMLLPDGSRNPDFKQPALVVAEEHLDRRGGLMYEHYIRTNKYPGLVQAIDDGFEWVGTDEQKRKLWPPTVIFHGNADIAVPHDISVMMQQKLGKDKVDIFIAEGQDHLFESSLYLEDTLPSMDPVRRALARLDEVVAKCKSI</sequence>
<evidence type="ECO:0000313" key="3">
    <source>
        <dbReference type="EMBL" id="CEJ94144.1"/>
    </source>
</evidence>
<organism evidence="3 4">
    <name type="scientific">[Torrubiella] hemipterigena</name>
    <dbReference type="NCBI Taxonomy" id="1531966"/>
    <lineage>
        <taxon>Eukaryota</taxon>
        <taxon>Fungi</taxon>
        <taxon>Dikarya</taxon>
        <taxon>Ascomycota</taxon>
        <taxon>Pezizomycotina</taxon>
        <taxon>Sordariomycetes</taxon>
        <taxon>Hypocreomycetidae</taxon>
        <taxon>Hypocreales</taxon>
        <taxon>Clavicipitaceae</taxon>
        <taxon>Clavicipitaceae incertae sedis</taxon>
        <taxon>'Torrubiella' clade</taxon>
    </lineage>
</organism>
<protein>
    <recommendedName>
        <fullName evidence="2">Alpha/beta hydrolase fold-3 domain-containing protein</fullName>
    </recommendedName>
</protein>
<dbReference type="InterPro" id="IPR050300">
    <property type="entry name" value="GDXG_lipolytic_enzyme"/>
</dbReference>
<evidence type="ECO:0000256" key="1">
    <source>
        <dbReference type="ARBA" id="ARBA00022801"/>
    </source>
</evidence>
<dbReference type="Pfam" id="PF07859">
    <property type="entry name" value="Abhydrolase_3"/>
    <property type="match status" value="1"/>
</dbReference>
<dbReference type="SUPFAM" id="SSF53474">
    <property type="entry name" value="alpha/beta-Hydrolases"/>
    <property type="match status" value="1"/>
</dbReference>
<dbReference type="EMBL" id="CDHN01000006">
    <property type="protein sequence ID" value="CEJ94144.1"/>
    <property type="molecule type" value="Genomic_DNA"/>
</dbReference>
<dbReference type="InterPro" id="IPR029058">
    <property type="entry name" value="AB_hydrolase_fold"/>
</dbReference>
<gene>
    <name evidence="3" type="ORF">VHEMI09694</name>
</gene>
<dbReference type="PANTHER" id="PTHR48081">
    <property type="entry name" value="AB HYDROLASE SUPERFAMILY PROTEIN C4A8.06C"/>
    <property type="match status" value="1"/>
</dbReference>
<dbReference type="STRING" id="1531966.A0A0A1TGZ7"/>
<evidence type="ECO:0000313" key="4">
    <source>
        <dbReference type="Proteomes" id="UP000039046"/>
    </source>
</evidence>